<organism evidence="1 2">
    <name type="scientific">Trifolium pratense</name>
    <name type="common">Red clover</name>
    <dbReference type="NCBI Taxonomy" id="57577"/>
    <lineage>
        <taxon>Eukaryota</taxon>
        <taxon>Viridiplantae</taxon>
        <taxon>Streptophyta</taxon>
        <taxon>Embryophyta</taxon>
        <taxon>Tracheophyta</taxon>
        <taxon>Spermatophyta</taxon>
        <taxon>Magnoliopsida</taxon>
        <taxon>eudicotyledons</taxon>
        <taxon>Gunneridae</taxon>
        <taxon>Pentapetalae</taxon>
        <taxon>rosids</taxon>
        <taxon>fabids</taxon>
        <taxon>Fabales</taxon>
        <taxon>Fabaceae</taxon>
        <taxon>Papilionoideae</taxon>
        <taxon>50 kb inversion clade</taxon>
        <taxon>NPAAA clade</taxon>
        <taxon>Hologalegina</taxon>
        <taxon>IRL clade</taxon>
        <taxon>Trifolieae</taxon>
        <taxon>Trifolium</taxon>
    </lineage>
</organism>
<dbReference type="Proteomes" id="UP000236291">
    <property type="component" value="Unassembled WGS sequence"/>
</dbReference>
<evidence type="ECO:0000313" key="2">
    <source>
        <dbReference type="Proteomes" id="UP000236291"/>
    </source>
</evidence>
<dbReference type="AlphaFoldDB" id="A0A2K3L0S0"/>
<proteinExistence type="predicted"/>
<dbReference type="ExpressionAtlas" id="A0A2K3L0S0">
    <property type="expression patterns" value="baseline"/>
</dbReference>
<dbReference type="GO" id="GO:0016740">
    <property type="term" value="F:transferase activity"/>
    <property type="evidence" value="ECO:0007669"/>
    <property type="project" value="UniProtKB-KW"/>
</dbReference>
<dbReference type="EMBL" id="ASHM01024220">
    <property type="protein sequence ID" value="PNX72109.1"/>
    <property type="molecule type" value="Genomic_DNA"/>
</dbReference>
<accession>A0A2K3L0S0</accession>
<evidence type="ECO:0000313" key="1">
    <source>
        <dbReference type="EMBL" id="PNX72109.1"/>
    </source>
</evidence>
<gene>
    <name evidence="1" type="ORF">L195_g027998</name>
</gene>
<protein>
    <submittedName>
        <fullName evidence="1">Farnesyltransferase subunit beta-like protein</fullName>
    </submittedName>
</protein>
<keyword evidence="1" id="KW-0808">Transferase</keyword>
<sequence>MATSSPPTEAAEALSPTVSQRDQWIVESHVFQIYQLFASIPPNAQSLM</sequence>
<name>A0A2K3L0S0_TRIPR</name>
<comment type="caution">
    <text evidence="1">The sequence shown here is derived from an EMBL/GenBank/DDBJ whole genome shotgun (WGS) entry which is preliminary data.</text>
</comment>
<reference evidence="1 2" key="2">
    <citation type="journal article" date="2017" name="Front. Plant Sci.">
        <title>Gene Classification and Mining of Molecular Markers Useful in Red Clover (Trifolium pratense) Breeding.</title>
        <authorList>
            <person name="Istvanek J."/>
            <person name="Dluhosova J."/>
            <person name="Dluhos P."/>
            <person name="Patkova L."/>
            <person name="Nedelnik J."/>
            <person name="Repkova J."/>
        </authorList>
    </citation>
    <scope>NUCLEOTIDE SEQUENCE [LARGE SCALE GENOMIC DNA]</scope>
    <source>
        <strain evidence="2">cv. Tatra</strain>
        <tissue evidence="1">Young leaves</tissue>
    </source>
</reference>
<reference evidence="1 2" key="1">
    <citation type="journal article" date="2014" name="Am. J. Bot.">
        <title>Genome assembly and annotation for red clover (Trifolium pratense; Fabaceae).</title>
        <authorList>
            <person name="Istvanek J."/>
            <person name="Jaros M."/>
            <person name="Krenek A."/>
            <person name="Repkova J."/>
        </authorList>
    </citation>
    <scope>NUCLEOTIDE SEQUENCE [LARGE SCALE GENOMIC DNA]</scope>
    <source>
        <strain evidence="2">cv. Tatra</strain>
        <tissue evidence="1">Young leaves</tissue>
    </source>
</reference>